<dbReference type="CDD" id="cd00201">
    <property type="entry name" value="WW"/>
    <property type="match status" value="1"/>
</dbReference>
<evidence type="ECO:0000313" key="4">
    <source>
        <dbReference type="EMBL" id="KAJ8459431.1"/>
    </source>
</evidence>
<protein>
    <recommendedName>
        <fullName evidence="3">WW domain-containing protein</fullName>
    </recommendedName>
</protein>
<dbReference type="GO" id="GO:0070063">
    <property type="term" value="F:RNA polymerase binding"/>
    <property type="evidence" value="ECO:0007669"/>
    <property type="project" value="InterPro"/>
</dbReference>
<evidence type="ECO:0000259" key="3">
    <source>
        <dbReference type="PROSITE" id="PS50020"/>
    </source>
</evidence>
<dbReference type="Gene3D" id="2.20.70.10">
    <property type="match status" value="1"/>
</dbReference>
<dbReference type="GO" id="GO:0005634">
    <property type="term" value="C:nucleus"/>
    <property type="evidence" value="ECO:0007669"/>
    <property type="project" value="TreeGrafter"/>
</dbReference>
<reference evidence="4 5" key="1">
    <citation type="submission" date="2022-12" db="EMBL/GenBank/DDBJ databases">
        <title>Chromosome-scale assembly of the Ensete ventricosum genome.</title>
        <authorList>
            <person name="Dussert Y."/>
            <person name="Stocks J."/>
            <person name="Wendawek A."/>
            <person name="Woldeyes F."/>
            <person name="Nichols R.A."/>
            <person name="Borrell J.S."/>
        </authorList>
    </citation>
    <scope>NUCLEOTIDE SEQUENCE [LARGE SCALE GENOMIC DNA]</scope>
    <source>
        <strain evidence="5">cv. Maze</strain>
        <tissue evidence="4">Seeds</tissue>
    </source>
</reference>
<dbReference type="InterPro" id="IPR045148">
    <property type="entry name" value="TCRG1-like"/>
</dbReference>
<evidence type="ECO:0000313" key="5">
    <source>
        <dbReference type="Proteomes" id="UP001222027"/>
    </source>
</evidence>
<evidence type="ECO:0000256" key="1">
    <source>
        <dbReference type="ARBA" id="ARBA00022737"/>
    </source>
</evidence>
<keyword evidence="1" id="KW-0677">Repeat</keyword>
<dbReference type="AlphaFoldDB" id="A0AAV8P016"/>
<dbReference type="Pfam" id="PF00397">
    <property type="entry name" value="WW"/>
    <property type="match status" value="1"/>
</dbReference>
<dbReference type="InterPro" id="IPR036020">
    <property type="entry name" value="WW_dom_sf"/>
</dbReference>
<feature type="region of interest" description="Disordered" evidence="2">
    <location>
        <begin position="100"/>
        <end position="130"/>
    </location>
</feature>
<dbReference type="InterPro" id="IPR001202">
    <property type="entry name" value="WW_dom"/>
</dbReference>
<keyword evidence="5" id="KW-1185">Reference proteome</keyword>
<dbReference type="PROSITE" id="PS50020">
    <property type="entry name" value="WW_DOMAIN_2"/>
    <property type="match status" value="1"/>
</dbReference>
<gene>
    <name evidence="4" type="ORF">OPV22_032357</name>
</gene>
<feature type="compositionally biased region" description="Polar residues" evidence="2">
    <location>
        <begin position="100"/>
        <end position="126"/>
    </location>
</feature>
<dbReference type="PANTHER" id="PTHR15377">
    <property type="entry name" value="TRANSCRIPTION ELONGATION REGULATOR 1"/>
    <property type="match status" value="1"/>
</dbReference>
<accession>A0AAV8P016</accession>
<name>A0AAV8P016_ENSVE</name>
<dbReference type="SUPFAM" id="SSF51045">
    <property type="entry name" value="WW domain"/>
    <property type="match status" value="1"/>
</dbReference>
<feature type="domain" description="WW" evidence="3">
    <location>
        <begin position="121"/>
        <end position="154"/>
    </location>
</feature>
<dbReference type="GO" id="GO:0003712">
    <property type="term" value="F:transcription coregulator activity"/>
    <property type="evidence" value="ECO:0007669"/>
    <property type="project" value="TreeGrafter"/>
</dbReference>
<dbReference type="Proteomes" id="UP001222027">
    <property type="component" value="Unassembled WGS sequence"/>
</dbReference>
<sequence length="177" mass="19476">MPMQFRTMVPTPQTHHICLQFQANQNAQVPSNLPNLPGVGMPLSSSYTFATSYGQAPNSMNAPPQYQVASQMQTPAPSVTQPWSIPGTQSIPHVTPVIQTAQQPSASSVTAPAQTEKPLSTEQTSDWQEHTSADGKRYYYNKKTRQSVWEKPLELMTPIEMPFGTSGAKNDCPIWSL</sequence>
<organism evidence="4 5">
    <name type="scientific">Ensete ventricosum</name>
    <name type="common">Abyssinian banana</name>
    <name type="synonym">Musa ensete</name>
    <dbReference type="NCBI Taxonomy" id="4639"/>
    <lineage>
        <taxon>Eukaryota</taxon>
        <taxon>Viridiplantae</taxon>
        <taxon>Streptophyta</taxon>
        <taxon>Embryophyta</taxon>
        <taxon>Tracheophyta</taxon>
        <taxon>Spermatophyta</taxon>
        <taxon>Magnoliopsida</taxon>
        <taxon>Liliopsida</taxon>
        <taxon>Zingiberales</taxon>
        <taxon>Musaceae</taxon>
        <taxon>Ensete</taxon>
    </lineage>
</organism>
<dbReference type="SMART" id="SM00456">
    <property type="entry name" value="WW"/>
    <property type="match status" value="1"/>
</dbReference>
<comment type="caution">
    <text evidence="4">The sequence shown here is derived from an EMBL/GenBank/DDBJ whole genome shotgun (WGS) entry which is preliminary data.</text>
</comment>
<evidence type="ECO:0000256" key="2">
    <source>
        <dbReference type="SAM" id="MobiDB-lite"/>
    </source>
</evidence>
<dbReference type="PANTHER" id="PTHR15377:SF3">
    <property type="entry name" value="WW DOMAIN-CONTAINING PROTEIN"/>
    <property type="match status" value="1"/>
</dbReference>
<proteinExistence type="predicted"/>
<dbReference type="EMBL" id="JAQQAF010000009">
    <property type="protein sequence ID" value="KAJ8459431.1"/>
    <property type="molecule type" value="Genomic_DNA"/>
</dbReference>